<dbReference type="STRING" id="1082931.KKY_2395"/>
<dbReference type="InterPro" id="IPR036465">
    <property type="entry name" value="vWFA_dom_sf"/>
</dbReference>
<dbReference type="InterPro" id="IPR051266">
    <property type="entry name" value="CLCR"/>
</dbReference>
<dbReference type="HOGENOM" id="CLU_019123_3_0_5"/>
<organism evidence="4 5">
    <name type="scientific">Pelagibacterium halotolerans (strain DSM 22347 / JCM 15775 / CGMCC 1.7692 / B2)</name>
    <dbReference type="NCBI Taxonomy" id="1082931"/>
    <lineage>
        <taxon>Bacteria</taxon>
        <taxon>Pseudomonadati</taxon>
        <taxon>Pseudomonadota</taxon>
        <taxon>Alphaproteobacteria</taxon>
        <taxon>Hyphomicrobiales</taxon>
        <taxon>Devosiaceae</taxon>
        <taxon>Pelagibacterium</taxon>
    </lineage>
</organism>
<name>G4R923_PELHB</name>
<evidence type="ECO:0000313" key="4">
    <source>
        <dbReference type="EMBL" id="AEQ52403.1"/>
    </source>
</evidence>
<dbReference type="KEGG" id="phl:KKY_2395"/>
<protein>
    <submittedName>
        <fullName evidence="4">von Willebrand factor type A domain protein</fullName>
    </submittedName>
</protein>
<dbReference type="CDD" id="cd01465">
    <property type="entry name" value="vWA_subgroup"/>
    <property type="match status" value="1"/>
</dbReference>
<dbReference type="PATRIC" id="fig|1082931.4.peg.2363"/>
<feature type="domain" description="VWFA" evidence="3">
    <location>
        <begin position="285"/>
        <end position="459"/>
    </location>
</feature>
<dbReference type="Gene3D" id="3.40.50.410">
    <property type="entry name" value="von Willebrand factor, type A domain"/>
    <property type="match status" value="1"/>
</dbReference>
<dbReference type="PANTHER" id="PTHR10579:SF43">
    <property type="entry name" value="ZINC FINGER (C3HC4-TYPE RING FINGER) FAMILY PROTEIN"/>
    <property type="match status" value="1"/>
</dbReference>
<dbReference type="InterPro" id="IPR021908">
    <property type="entry name" value="YfbK_C"/>
</dbReference>
<dbReference type="eggNOG" id="COG2304">
    <property type="taxonomic scope" value="Bacteria"/>
</dbReference>
<evidence type="ECO:0000256" key="1">
    <source>
        <dbReference type="SAM" id="MobiDB-lite"/>
    </source>
</evidence>
<dbReference type="Pfam" id="PF00092">
    <property type="entry name" value="VWA"/>
    <property type="match status" value="1"/>
</dbReference>
<keyword evidence="2" id="KW-0812">Transmembrane</keyword>
<dbReference type="InterPro" id="IPR002035">
    <property type="entry name" value="VWF_A"/>
</dbReference>
<dbReference type="SUPFAM" id="SSF53300">
    <property type="entry name" value="vWA-like"/>
    <property type="match status" value="1"/>
</dbReference>
<dbReference type="SMART" id="SM00327">
    <property type="entry name" value="VWA"/>
    <property type="match status" value="1"/>
</dbReference>
<gene>
    <name evidence="4" type="ordered locus">KKY_2395</name>
</gene>
<evidence type="ECO:0000313" key="5">
    <source>
        <dbReference type="Proteomes" id="UP000008850"/>
    </source>
</evidence>
<dbReference type="Pfam" id="PF12450">
    <property type="entry name" value="vWF_A"/>
    <property type="match status" value="1"/>
</dbReference>
<evidence type="ECO:0000256" key="2">
    <source>
        <dbReference type="SAM" id="Phobius"/>
    </source>
</evidence>
<dbReference type="Proteomes" id="UP000008850">
    <property type="component" value="Chromosome"/>
</dbReference>
<dbReference type="AlphaFoldDB" id="G4R923"/>
<dbReference type="InterPro" id="IPR022156">
    <property type="entry name" value="Uncharacterised_YfbK_N"/>
</dbReference>
<feature type="region of interest" description="Disordered" evidence="1">
    <location>
        <begin position="1"/>
        <end position="20"/>
    </location>
</feature>
<dbReference type="EMBL" id="CP003075">
    <property type="protein sequence ID" value="AEQ52403.1"/>
    <property type="molecule type" value="Genomic_DNA"/>
</dbReference>
<dbReference type="PANTHER" id="PTHR10579">
    <property type="entry name" value="CALCIUM-ACTIVATED CHLORIDE CHANNEL REGULATOR"/>
    <property type="match status" value="1"/>
</dbReference>
<dbReference type="PROSITE" id="PS50234">
    <property type="entry name" value="VWFA"/>
    <property type="match status" value="1"/>
</dbReference>
<dbReference type="Pfam" id="PF12034">
    <property type="entry name" value="YfbK_C"/>
    <property type="match status" value="1"/>
</dbReference>
<keyword evidence="2" id="KW-0472">Membrane</keyword>
<keyword evidence="2" id="KW-1133">Transmembrane helix</keyword>
<sequence length="643" mass="68148">MDDKLKSALGGMMPPPASDEARERALAAAIVAFDDTQEKKNAHGVQGLSWWKRLKSIASRLKGTRTMDMRIPLGATFAALLVLPLGVAMMNQTALTPLDQLFESPRQDSAGRERVQADAPQEVAEVEALADRERADVAAAEPAPIPMAAPAPEMTQRLSTAAPMGGGALGNPVDAGGGDRFAAFEEGGVQIVADNPVATFSIDVDTAAYAYVRRALEMGQIPPSDAVRVEELINYFDYSYPAPTGDVPFETSVAVTASPWNPENRLVHIGIQGETIDLDAVPPANLVLLIDTSGSMDEPSKLPLLKRAFALLVNEMGPEDTISIVTYAGSAGIVLEPTPASEKATILQAIEDLVPGGSTAGAQGIEAAYDLAEKAMVEGGTNRVLLATDGDFNVGLSDPDGLESYIETQRDAGIFLSVLGFGTGNYNDAVMQSLAQAGNGNAAYIDSYSEARKVLVEEMGGTLLTIAKDVKIQVEFNPQTVAEYRLIGYETRALAREDFNNDAVDAGDIGAGHTVTAIYEVTPVGFRGSVDPLRYGNDEAVAPGTNDDELGFLKLRYKAPDGDVSELIETPIRVDADTAMASDDLDFAAAVAAFGQKLRGSTHLRAMDWSEIRALAASAVEGDPTGRRAEFLRLIDIAESLEN</sequence>
<proteinExistence type="predicted"/>
<accession>G4R923</accession>
<keyword evidence="5" id="KW-1185">Reference proteome</keyword>
<evidence type="ECO:0000259" key="3">
    <source>
        <dbReference type="PROSITE" id="PS50234"/>
    </source>
</evidence>
<reference evidence="4 5" key="1">
    <citation type="journal article" date="2012" name="J. Bacteriol.">
        <title>Complete genome sequence of Pelagibacterium halotolerans B2T.</title>
        <authorList>
            <person name="Huo Y.Y."/>
            <person name="Cheng H."/>
            <person name="Han X.F."/>
            <person name="Jiang X.W."/>
            <person name="Sun C."/>
            <person name="Zhang X.Q."/>
            <person name="Zhu X.F."/>
            <person name="Liu Y.F."/>
            <person name="Li P.F."/>
            <person name="Ni P.X."/>
            <person name="Wu M."/>
        </authorList>
    </citation>
    <scope>NUCLEOTIDE SEQUENCE [LARGE SCALE GENOMIC DNA]</scope>
    <source>
        <strain evidence="5">DSM 22347 / JCM 15775 / CGMCC 1.7692 / B2</strain>
    </source>
</reference>
<feature type="transmembrane region" description="Helical" evidence="2">
    <location>
        <begin position="71"/>
        <end position="90"/>
    </location>
</feature>